<dbReference type="AlphaFoldDB" id="A0A1Z4LV52"/>
<feature type="domain" description="Pili assembly chaperone N-terminal" evidence="2">
    <location>
        <begin position="32"/>
        <end position="150"/>
    </location>
</feature>
<evidence type="ECO:0000313" key="3">
    <source>
        <dbReference type="EMBL" id="BAY85116.1"/>
    </source>
</evidence>
<dbReference type="InterPro" id="IPR008962">
    <property type="entry name" value="PapD-like_sf"/>
</dbReference>
<dbReference type="SUPFAM" id="SSF49354">
    <property type="entry name" value="PapD-like"/>
    <property type="match status" value="1"/>
</dbReference>
<dbReference type="PANTHER" id="PTHR30251">
    <property type="entry name" value="PILUS ASSEMBLY CHAPERONE"/>
    <property type="match status" value="1"/>
</dbReference>
<dbReference type="Gene3D" id="2.60.40.10">
    <property type="entry name" value="Immunoglobulins"/>
    <property type="match status" value="1"/>
</dbReference>
<dbReference type="EMBL" id="AP018227">
    <property type="protein sequence ID" value="BAY85116.1"/>
    <property type="molecule type" value="Genomic_DNA"/>
</dbReference>
<dbReference type="InterPro" id="IPR013783">
    <property type="entry name" value="Ig-like_fold"/>
</dbReference>
<dbReference type="PANTHER" id="PTHR30251:SF4">
    <property type="entry name" value="SLR1668 PROTEIN"/>
    <property type="match status" value="1"/>
</dbReference>
<protein>
    <recommendedName>
        <fullName evidence="2">Pili assembly chaperone N-terminal domain-containing protein</fullName>
    </recommendedName>
</protein>
<keyword evidence="4" id="KW-1185">Reference proteome</keyword>
<feature type="chain" id="PRO_5013369034" description="Pili assembly chaperone N-terminal domain-containing protein" evidence="1">
    <location>
        <begin position="28"/>
        <end position="304"/>
    </location>
</feature>
<dbReference type="InterPro" id="IPR050643">
    <property type="entry name" value="Periplasmic_pilus_chap"/>
</dbReference>
<dbReference type="GO" id="GO:0071555">
    <property type="term" value="P:cell wall organization"/>
    <property type="evidence" value="ECO:0007669"/>
    <property type="project" value="InterPro"/>
</dbReference>
<accession>A0A1Z4LV52</accession>
<name>A0A1Z4LV52_9CYAN</name>
<gene>
    <name evidence="3" type="ORF">NIES267_46140</name>
</gene>
<dbReference type="Proteomes" id="UP000218418">
    <property type="component" value="Chromosome"/>
</dbReference>
<keyword evidence="1" id="KW-0732">Signal</keyword>
<evidence type="ECO:0000259" key="2">
    <source>
        <dbReference type="Pfam" id="PF00345"/>
    </source>
</evidence>
<dbReference type="GO" id="GO:0030288">
    <property type="term" value="C:outer membrane-bounded periplasmic space"/>
    <property type="evidence" value="ECO:0007669"/>
    <property type="project" value="InterPro"/>
</dbReference>
<evidence type="ECO:0000256" key="1">
    <source>
        <dbReference type="SAM" id="SignalP"/>
    </source>
</evidence>
<feature type="signal peptide" evidence="1">
    <location>
        <begin position="1"/>
        <end position="27"/>
    </location>
</feature>
<evidence type="ECO:0000313" key="4">
    <source>
        <dbReference type="Proteomes" id="UP000218418"/>
    </source>
</evidence>
<organism evidence="3 4">
    <name type="scientific">Calothrix parasitica NIES-267</name>
    <dbReference type="NCBI Taxonomy" id="1973488"/>
    <lineage>
        <taxon>Bacteria</taxon>
        <taxon>Bacillati</taxon>
        <taxon>Cyanobacteriota</taxon>
        <taxon>Cyanophyceae</taxon>
        <taxon>Nostocales</taxon>
        <taxon>Calotrichaceae</taxon>
        <taxon>Calothrix</taxon>
    </lineage>
</organism>
<reference evidence="3 4" key="1">
    <citation type="submission" date="2017-06" db="EMBL/GenBank/DDBJ databases">
        <title>Genome sequencing of cyanobaciteial culture collection at National Institute for Environmental Studies (NIES).</title>
        <authorList>
            <person name="Hirose Y."/>
            <person name="Shimura Y."/>
            <person name="Fujisawa T."/>
            <person name="Nakamura Y."/>
            <person name="Kawachi M."/>
        </authorList>
    </citation>
    <scope>NUCLEOTIDE SEQUENCE [LARGE SCALE GENOMIC DNA]</scope>
    <source>
        <strain evidence="3 4">NIES-267</strain>
    </source>
</reference>
<dbReference type="Pfam" id="PF00345">
    <property type="entry name" value="PapD_N"/>
    <property type="match status" value="1"/>
</dbReference>
<sequence>MQIIKKTTGIVLSLISTLALGIPSANAVHIGVSPPRVEVEIKDKSRSKTIKIANFDKKPVEMRAYVRSWTLDKNGKLQLLNSSAQTLDQWIVFTPSRFTIPAGGTQTIRFAIRPKVEPREGEHRAMLYIEEIPPQSDDNSNVVTTVGRLGVAIFGYAGDVKKVGVLNSVNVDAKPNGVQAIFDVSSKGNAHVKMKGQYGIWPAAKYPGAKATEALKTSRGRSTKLPENMIFAGKLTNSPVLADTRRQLVMPIKKKLPPGNYILDINGELDGVPIDKGIPFTVPAAVGAPKPTKSPATSTTSRIK</sequence>
<proteinExistence type="predicted"/>
<dbReference type="InterPro" id="IPR016147">
    <property type="entry name" value="Pili_assmbl_chaperone_N"/>
</dbReference>